<dbReference type="PANTHER" id="PTHR43701">
    <property type="entry name" value="MEMBRANE TRANSPORTER PROTEIN MJ0441-RELATED"/>
    <property type="match status" value="1"/>
</dbReference>
<comment type="similarity">
    <text evidence="5">Belongs to the 4-toluene sulfonate uptake permease (TSUP) (TC 2.A.102) family.</text>
</comment>
<feature type="transmembrane region" description="Helical" evidence="5">
    <location>
        <begin position="191"/>
        <end position="208"/>
    </location>
</feature>
<keyword evidence="2 5" id="KW-0812">Transmembrane</keyword>
<accession>A0ABT0RFP6</accession>
<dbReference type="Pfam" id="PF01925">
    <property type="entry name" value="TauE"/>
    <property type="match status" value="1"/>
</dbReference>
<dbReference type="PANTHER" id="PTHR43701:SF2">
    <property type="entry name" value="MEMBRANE TRANSPORTER PROTEIN YJNA-RELATED"/>
    <property type="match status" value="1"/>
</dbReference>
<evidence type="ECO:0000256" key="5">
    <source>
        <dbReference type="RuleBase" id="RU363041"/>
    </source>
</evidence>
<comment type="caution">
    <text evidence="6">The sequence shown here is derived from an EMBL/GenBank/DDBJ whole genome shotgun (WGS) entry which is preliminary data.</text>
</comment>
<proteinExistence type="inferred from homology"/>
<evidence type="ECO:0000256" key="4">
    <source>
        <dbReference type="ARBA" id="ARBA00023136"/>
    </source>
</evidence>
<feature type="transmembrane region" description="Helical" evidence="5">
    <location>
        <begin position="163"/>
        <end position="179"/>
    </location>
</feature>
<feature type="transmembrane region" description="Helical" evidence="5">
    <location>
        <begin position="30"/>
        <end position="50"/>
    </location>
</feature>
<evidence type="ECO:0000256" key="2">
    <source>
        <dbReference type="ARBA" id="ARBA00022692"/>
    </source>
</evidence>
<sequence length="260" mass="26756">MDFAHALSGFLVGLLVGVTGVGGGSLMAPLLILIFGVAPTTAIGTDLWFASITKSVGGSIHHAKQNADLNVVMRLAMGSIPAAIVTLVILNAMNWAQVKHGWLPFALGLVLLVTAAGTIARPTLHRWVLSMRGGGKTGAMRLQLPLTIFAGAVLGVLVTLTSVGAGALAATLLVFLYPVRLNAKQIVGTDIVHAIPLTLVAGIGHLLIGSVDGHLLLSLLVGSIPGIVTGSLLVHRVSEKLIRIALSIVLVIAGARLIVF</sequence>
<protein>
    <recommendedName>
        <fullName evidence="5">Probable membrane transporter protein</fullName>
    </recommendedName>
</protein>
<organism evidence="6 7">
    <name type="scientific">Sphingomonas anseongensis</name>
    <dbReference type="NCBI Taxonomy" id="2908207"/>
    <lineage>
        <taxon>Bacteria</taxon>
        <taxon>Pseudomonadati</taxon>
        <taxon>Pseudomonadota</taxon>
        <taxon>Alphaproteobacteria</taxon>
        <taxon>Sphingomonadales</taxon>
        <taxon>Sphingomonadaceae</taxon>
        <taxon>Sphingomonas</taxon>
    </lineage>
</organism>
<feature type="transmembrane region" description="Helical" evidence="5">
    <location>
        <begin position="214"/>
        <end position="234"/>
    </location>
</feature>
<gene>
    <name evidence="6" type="ORF">LZ519_06965</name>
</gene>
<keyword evidence="3 5" id="KW-1133">Transmembrane helix</keyword>
<dbReference type="InterPro" id="IPR002781">
    <property type="entry name" value="TM_pro_TauE-like"/>
</dbReference>
<comment type="subcellular location">
    <subcellularLocation>
        <location evidence="5">Cell membrane</location>
        <topology evidence="5">Multi-pass membrane protein</topology>
    </subcellularLocation>
    <subcellularLocation>
        <location evidence="1">Membrane</location>
        <topology evidence="1">Multi-pass membrane protein</topology>
    </subcellularLocation>
</comment>
<keyword evidence="4 5" id="KW-0472">Membrane</keyword>
<feature type="transmembrane region" description="Helical" evidence="5">
    <location>
        <begin position="71"/>
        <end position="90"/>
    </location>
</feature>
<evidence type="ECO:0000256" key="3">
    <source>
        <dbReference type="ARBA" id="ARBA00022989"/>
    </source>
</evidence>
<feature type="transmembrane region" description="Helical" evidence="5">
    <location>
        <begin position="241"/>
        <end position="259"/>
    </location>
</feature>
<dbReference type="InterPro" id="IPR051598">
    <property type="entry name" value="TSUP/Inactive_protease-like"/>
</dbReference>
<dbReference type="RefSeq" id="WP_249867977.1">
    <property type="nucleotide sequence ID" value="NZ_JAMGBC010000001.1"/>
</dbReference>
<keyword evidence="5" id="KW-1003">Cell membrane</keyword>
<feature type="transmembrane region" description="Helical" evidence="5">
    <location>
        <begin position="102"/>
        <end position="120"/>
    </location>
</feature>
<evidence type="ECO:0000313" key="6">
    <source>
        <dbReference type="EMBL" id="MCL6679056.1"/>
    </source>
</evidence>
<dbReference type="EMBL" id="JAMGBC010000001">
    <property type="protein sequence ID" value="MCL6679056.1"/>
    <property type="molecule type" value="Genomic_DNA"/>
</dbReference>
<evidence type="ECO:0000256" key="1">
    <source>
        <dbReference type="ARBA" id="ARBA00004141"/>
    </source>
</evidence>
<reference evidence="6" key="1">
    <citation type="submission" date="2022-05" db="EMBL/GenBank/DDBJ databases">
        <authorList>
            <person name="Jo J.-H."/>
            <person name="Im W.-T."/>
        </authorList>
    </citation>
    <scope>NUCLEOTIDE SEQUENCE</scope>
    <source>
        <strain evidence="6">RG327</strain>
    </source>
</reference>
<name>A0ABT0RFP6_9SPHN</name>
<evidence type="ECO:0000313" key="7">
    <source>
        <dbReference type="Proteomes" id="UP001165343"/>
    </source>
</evidence>
<keyword evidence="7" id="KW-1185">Reference proteome</keyword>
<dbReference type="Proteomes" id="UP001165343">
    <property type="component" value="Unassembled WGS sequence"/>
</dbReference>